<evidence type="ECO:0000313" key="1">
    <source>
        <dbReference type="EMBL" id="GAA3394497.1"/>
    </source>
</evidence>
<dbReference type="Proteomes" id="UP001501676">
    <property type="component" value="Unassembled WGS sequence"/>
</dbReference>
<proteinExistence type="predicted"/>
<keyword evidence="2" id="KW-1185">Reference proteome</keyword>
<gene>
    <name evidence="1" type="ORF">GCM10020369_64130</name>
</gene>
<protein>
    <submittedName>
        <fullName evidence="1">Uncharacterized protein</fullName>
    </submittedName>
</protein>
<comment type="caution">
    <text evidence="1">The sequence shown here is derived from an EMBL/GenBank/DDBJ whole genome shotgun (WGS) entry which is preliminary data.</text>
</comment>
<dbReference type="EMBL" id="BAAAYN010000044">
    <property type="protein sequence ID" value="GAA3394497.1"/>
    <property type="molecule type" value="Genomic_DNA"/>
</dbReference>
<reference evidence="2" key="1">
    <citation type="journal article" date="2019" name="Int. J. Syst. Evol. Microbiol.">
        <title>The Global Catalogue of Microorganisms (GCM) 10K type strain sequencing project: providing services to taxonomists for standard genome sequencing and annotation.</title>
        <authorList>
            <consortium name="The Broad Institute Genomics Platform"/>
            <consortium name="The Broad Institute Genome Sequencing Center for Infectious Disease"/>
            <person name="Wu L."/>
            <person name="Ma J."/>
        </authorList>
    </citation>
    <scope>NUCLEOTIDE SEQUENCE [LARGE SCALE GENOMIC DNA]</scope>
    <source>
        <strain evidence="2">JCM 9458</strain>
    </source>
</reference>
<accession>A0ABP6T7W3</accession>
<name>A0ABP6T7W3_9ACTN</name>
<sequence>MPKNVWAIDSLVSASDVSLTREHARDANVVQRTDARPGSARIYVKSAPTARVEADLT</sequence>
<evidence type="ECO:0000313" key="2">
    <source>
        <dbReference type="Proteomes" id="UP001501676"/>
    </source>
</evidence>
<organism evidence="1 2">
    <name type="scientific">Cryptosporangium minutisporangium</name>
    <dbReference type="NCBI Taxonomy" id="113569"/>
    <lineage>
        <taxon>Bacteria</taxon>
        <taxon>Bacillati</taxon>
        <taxon>Actinomycetota</taxon>
        <taxon>Actinomycetes</taxon>
        <taxon>Cryptosporangiales</taxon>
        <taxon>Cryptosporangiaceae</taxon>
        <taxon>Cryptosporangium</taxon>
    </lineage>
</organism>